<dbReference type="AlphaFoldDB" id="A0A5K3F4V1"/>
<proteinExistence type="predicted"/>
<accession>A0A5K3F4V1</accession>
<organism evidence="1">
    <name type="scientific">Mesocestoides corti</name>
    <name type="common">Flatworm</name>
    <dbReference type="NCBI Taxonomy" id="53468"/>
    <lineage>
        <taxon>Eukaryota</taxon>
        <taxon>Metazoa</taxon>
        <taxon>Spiralia</taxon>
        <taxon>Lophotrochozoa</taxon>
        <taxon>Platyhelminthes</taxon>
        <taxon>Cestoda</taxon>
        <taxon>Eucestoda</taxon>
        <taxon>Cyclophyllidea</taxon>
        <taxon>Mesocestoididae</taxon>
        <taxon>Mesocestoides</taxon>
    </lineage>
</organism>
<reference evidence="1" key="1">
    <citation type="submission" date="2019-11" db="UniProtKB">
        <authorList>
            <consortium name="WormBaseParasite"/>
        </authorList>
    </citation>
    <scope>IDENTIFICATION</scope>
</reference>
<name>A0A5K3F4V1_MESCO</name>
<dbReference type="WBParaSite" id="MCU_004943-RA">
    <property type="protein sequence ID" value="MCU_004943-RA"/>
    <property type="gene ID" value="MCU_004943"/>
</dbReference>
<protein>
    <submittedName>
        <fullName evidence="1">Uncharacterized protein</fullName>
    </submittedName>
</protein>
<sequence length="151" mass="16591">MTEMTQPDIQLVRVMLQSCLSERPCASLSTHFYRVGDSDPEYNITISYPPATSISTRSILFSFQLSTDDLELHTTDCIQELGVFAATRIYGPVHFPAPVLHADVVFGSGGRLRLSNSGLGFATGVTIPAYFDGQGFSAIVQKFENFIDEQC</sequence>
<evidence type="ECO:0000313" key="1">
    <source>
        <dbReference type="WBParaSite" id="MCU_004943-RA"/>
    </source>
</evidence>